<name>A0A285J208_9RHOB</name>
<feature type="domain" description="TfoX N-terminal" evidence="2">
    <location>
        <begin position="13"/>
        <end position="105"/>
    </location>
</feature>
<evidence type="ECO:0000313" key="5">
    <source>
        <dbReference type="Proteomes" id="UP000231655"/>
    </source>
</evidence>
<dbReference type="RefSeq" id="WP_097146456.1">
    <property type="nucleotide sequence ID" value="NZ_OBEA01000005.1"/>
</dbReference>
<evidence type="ECO:0000256" key="1">
    <source>
        <dbReference type="SAM" id="MobiDB-lite"/>
    </source>
</evidence>
<protein>
    <submittedName>
        <fullName evidence="3">Competence protein TfoX</fullName>
    </submittedName>
    <submittedName>
        <fullName evidence="4">DNA transformation protein</fullName>
    </submittedName>
</protein>
<dbReference type="EMBL" id="PGTD01000015">
    <property type="protein sequence ID" value="PJE29853.1"/>
    <property type="molecule type" value="Genomic_DNA"/>
</dbReference>
<dbReference type="Proteomes" id="UP000231655">
    <property type="component" value="Unassembled WGS sequence"/>
</dbReference>
<dbReference type="InterPro" id="IPR007076">
    <property type="entry name" value="TfoX_N"/>
</dbReference>
<evidence type="ECO:0000313" key="4">
    <source>
        <dbReference type="EMBL" id="SNY54093.1"/>
    </source>
</evidence>
<dbReference type="Pfam" id="PF04993">
    <property type="entry name" value="TfoX_N"/>
    <property type="match status" value="1"/>
</dbReference>
<sequence length="128" mass="14125">MAVDPDFLEHVQDLFSGMGPLRMGRMFSGAAIYADEDAMFAMVSASGQIYMKSDDSTEAAYLAAGSEFFTYERKEGSREVRSLMTLPESALDDPEEALHWARLSLPPAQAAAAEKRRAKARKQARATR</sequence>
<organism evidence="4 5">
    <name type="scientific">Pseudooceanicola antarcticus</name>
    <dbReference type="NCBI Taxonomy" id="1247613"/>
    <lineage>
        <taxon>Bacteria</taxon>
        <taxon>Pseudomonadati</taxon>
        <taxon>Pseudomonadota</taxon>
        <taxon>Alphaproteobacteria</taxon>
        <taxon>Rhodobacterales</taxon>
        <taxon>Paracoccaceae</taxon>
        <taxon>Pseudooceanicola</taxon>
    </lineage>
</organism>
<evidence type="ECO:0000259" key="2">
    <source>
        <dbReference type="Pfam" id="PF04993"/>
    </source>
</evidence>
<keyword evidence="6" id="KW-1185">Reference proteome</keyword>
<feature type="region of interest" description="Disordered" evidence="1">
    <location>
        <begin position="109"/>
        <end position="128"/>
    </location>
</feature>
<feature type="compositionally biased region" description="Basic residues" evidence="1">
    <location>
        <begin position="116"/>
        <end position="128"/>
    </location>
</feature>
<dbReference type="Proteomes" id="UP000231702">
    <property type="component" value="Unassembled WGS sequence"/>
</dbReference>
<dbReference type="Gene3D" id="3.30.1460.30">
    <property type="entry name" value="YgaC/TfoX-N like chaperone"/>
    <property type="match status" value="1"/>
</dbReference>
<evidence type="ECO:0000313" key="3">
    <source>
        <dbReference type="EMBL" id="PJE29853.1"/>
    </source>
</evidence>
<dbReference type="AlphaFoldDB" id="A0A285J208"/>
<reference evidence="3 6" key="2">
    <citation type="journal article" date="2018" name="Int. J. Syst. Evol. Microbiol.">
        <title>Pseudooceanicola lipolyticus sp. nov., a marine alphaproteobacterium, reclassification of Oceanicola flagellatus as Pseudooceanicola flagellatus comb. nov. and emended description of the genus Pseudooceanicola.</title>
        <authorList>
            <person name="Huang M.-M."/>
            <person name="Guo L.-L."/>
            <person name="Wu Y.-H."/>
            <person name="Lai Q.-L."/>
            <person name="Shao Z.-Z."/>
            <person name="Wang C.-S."/>
            <person name="Wu M."/>
            <person name="Xu X.-W."/>
        </authorList>
    </citation>
    <scope>NUCLEOTIDE SEQUENCE [LARGE SCALE GENOMIC DNA]</scope>
    <source>
        <strain evidence="3 6">Ar-45</strain>
    </source>
</reference>
<proteinExistence type="predicted"/>
<reference evidence="4 5" key="1">
    <citation type="submission" date="2017-09" db="EMBL/GenBank/DDBJ databases">
        <authorList>
            <person name="Ehlers B."/>
            <person name="Leendertz F.H."/>
        </authorList>
    </citation>
    <scope>NUCLEOTIDE SEQUENCE [LARGE SCALE GENOMIC DNA]</scope>
    <source>
        <strain evidence="4 5">CGMCC 1.12662</strain>
    </source>
</reference>
<accession>A0A285J208</accession>
<dbReference type="OrthoDB" id="1524907at2"/>
<evidence type="ECO:0000313" key="6">
    <source>
        <dbReference type="Proteomes" id="UP000231702"/>
    </source>
</evidence>
<dbReference type="SUPFAM" id="SSF159894">
    <property type="entry name" value="YgaC/TfoX-N like"/>
    <property type="match status" value="1"/>
</dbReference>
<dbReference type="EMBL" id="OBEA01000005">
    <property type="protein sequence ID" value="SNY54093.1"/>
    <property type="molecule type" value="Genomic_DNA"/>
</dbReference>
<gene>
    <name evidence="3" type="ORF">CVM39_08105</name>
    <name evidence="4" type="ORF">SAMN06297129_2739</name>
</gene>